<dbReference type="EMBL" id="HBJA01055840">
    <property type="protein sequence ID" value="CAE0808636.1"/>
    <property type="molecule type" value="Transcribed_RNA"/>
</dbReference>
<accession>A0A7S4CWF1</accession>
<proteinExistence type="predicted"/>
<organism evidence="1">
    <name type="scientific">Eutreptiella gymnastica</name>
    <dbReference type="NCBI Taxonomy" id="73025"/>
    <lineage>
        <taxon>Eukaryota</taxon>
        <taxon>Discoba</taxon>
        <taxon>Euglenozoa</taxon>
        <taxon>Euglenida</taxon>
        <taxon>Spirocuta</taxon>
        <taxon>Euglenophyceae</taxon>
        <taxon>Eutreptiales</taxon>
        <taxon>Eutreptiaceae</taxon>
        <taxon>Eutreptiella</taxon>
    </lineage>
</organism>
<gene>
    <name evidence="1" type="ORF">EGYM00163_LOCUS19767</name>
</gene>
<protein>
    <submittedName>
        <fullName evidence="1">Uncharacterized protein</fullName>
    </submittedName>
</protein>
<dbReference type="AlphaFoldDB" id="A0A7S4CWF1"/>
<name>A0A7S4CWF1_9EUGL</name>
<reference evidence="1" key="1">
    <citation type="submission" date="2021-01" db="EMBL/GenBank/DDBJ databases">
        <authorList>
            <person name="Corre E."/>
            <person name="Pelletier E."/>
            <person name="Niang G."/>
            <person name="Scheremetjew M."/>
            <person name="Finn R."/>
            <person name="Kale V."/>
            <person name="Holt S."/>
            <person name="Cochrane G."/>
            <person name="Meng A."/>
            <person name="Brown T."/>
            <person name="Cohen L."/>
        </authorList>
    </citation>
    <scope>NUCLEOTIDE SEQUENCE</scope>
    <source>
        <strain evidence="1">CCMP1594</strain>
    </source>
</reference>
<sequence length="88" mass="9737">MWHEFASVGFGAQCMAQDSSIPRFRNPIFISPFSATNECFGDRCMNCLVLVDLCQAFGKRCTKQGSLGVGTWVYHLKSNLAVNLSTLI</sequence>
<evidence type="ECO:0000313" key="1">
    <source>
        <dbReference type="EMBL" id="CAE0808636.1"/>
    </source>
</evidence>